<dbReference type="OrthoDB" id="10259024at2759"/>
<comment type="function">
    <text evidence="10">ATP-binding RNA helicase involved in ribosome assembly.</text>
</comment>
<dbReference type="Pfam" id="PF00270">
    <property type="entry name" value="DEAD"/>
    <property type="match status" value="1"/>
</dbReference>
<dbReference type="PROSITE" id="PS51195">
    <property type="entry name" value="Q_MOTIF"/>
    <property type="match status" value="1"/>
</dbReference>
<evidence type="ECO:0000256" key="16">
    <source>
        <dbReference type="RuleBase" id="RU000492"/>
    </source>
</evidence>
<dbReference type="RefSeq" id="XP_024663387.1">
    <property type="nucleotide sequence ID" value="XM_024807620.1"/>
</dbReference>
<evidence type="ECO:0000256" key="11">
    <source>
        <dbReference type="ARBA" id="ARBA00043999"/>
    </source>
</evidence>
<feature type="domain" description="Helicase ATP-binding" evidence="18">
    <location>
        <begin position="173"/>
        <end position="348"/>
    </location>
</feature>
<feature type="domain" description="Helicase C-terminal" evidence="19">
    <location>
        <begin position="377"/>
        <end position="522"/>
    </location>
</feature>
<keyword evidence="9" id="KW-0539">Nucleus</keyword>
<gene>
    <name evidence="21" type="ORF">B9G98_01062</name>
</gene>
<dbReference type="SUPFAM" id="SSF52540">
    <property type="entry name" value="P-loop containing nucleoside triphosphate hydrolases"/>
    <property type="match status" value="2"/>
</dbReference>
<dbReference type="PROSITE" id="PS00039">
    <property type="entry name" value="DEAD_ATP_HELICASE"/>
    <property type="match status" value="1"/>
</dbReference>
<dbReference type="PROSITE" id="PS51194">
    <property type="entry name" value="HELICASE_CTER"/>
    <property type="match status" value="1"/>
</dbReference>
<dbReference type="Gene3D" id="3.40.50.300">
    <property type="entry name" value="P-loop containing nucleotide triphosphate hydrolases"/>
    <property type="match status" value="2"/>
</dbReference>
<keyword evidence="4 16" id="KW-0547">Nucleotide-binding</keyword>
<feature type="compositionally biased region" description="Polar residues" evidence="17">
    <location>
        <begin position="108"/>
        <end position="117"/>
    </location>
</feature>
<dbReference type="InterPro" id="IPR014014">
    <property type="entry name" value="RNA_helicase_DEAD_Q_motif"/>
</dbReference>
<keyword evidence="6 16" id="KW-0347">Helicase</keyword>
<protein>
    <recommendedName>
        <fullName evidence="12">ATP-dependent RNA helicase DRS1</fullName>
        <ecNumber evidence="2">3.6.4.13</ecNumber>
    </recommendedName>
    <alternativeName>
        <fullName evidence="13">ATP-dependent RNA helicase drs1</fullName>
    </alternativeName>
</protein>
<reference evidence="21 22" key="1">
    <citation type="submission" date="2017-04" db="EMBL/GenBank/DDBJ databases">
        <title>Genome sequencing of [Candida] sorbophila.</title>
        <authorList>
            <person name="Ahn J.O."/>
        </authorList>
    </citation>
    <scope>NUCLEOTIDE SEQUENCE [LARGE SCALE GENOMIC DNA]</scope>
    <source>
        <strain evidence="21 22">DS02</strain>
    </source>
</reference>
<feature type="region of interest" description="Disordered" evidence="17">
    <location>
        <begin position="66"/>
        <end position="134"/>
    </location>
</feature>
<organism evidence="21 22">
    <name type="scientific">Wickerhamiella sorbophila</name>
    <dbReference type="NCBI Taxonomy" id="45607"/>
    <lineage>
        <taxon>Eukaryota</taxon>
        <taxon>Fungi</taxon>
        <taxon>Dikarya</taxon>
        <taxon>Ascomycota</taxon>
        <taxon>Saccharomycotina</taxon>
        <taxon>Dipodascomycetes</taxon>
        <taxon>Dipodascales</taxon>
        <taxon>Trichomonascaceae</taxon>
        <taxon>Wickerhamiella</taxon>
    </lineage>
</organism>
<comment type="subcellular location">
    <subcellularLocation>
        <location evidence="1">Nucleus</location>
        <location evidence="1">Nucleolus</location>
    </subcellularLocation>
</comment>
<evidence type="ECO:0000259" key="18">
    <source>
        <dbReference type="PROSITE" id="PS51192"/>
    </source>
</evidence>
<evidence type="ECO:0000256" key="10">
    <source>
        <dbReference type="ARBA" id="ARBA00043881"/>
    </source>
</evidence>
<keyword evidence="3" id="KW-0690">Ribosome biogenesis</keyword>
<evidence type="ECO:0000256" key="5">
    <source>
        <dbReference type="ARBA" id="ARBA00022801"/>
    </source>
</evidence>
<dbReference type="GO" id="GO:0003724">
    <property type="term" value="F:RNA helicase activity"/>
    <property type="evidence" value="ECO:0007669"/>
    <property type="project" value="UniProtKB-EC"/>
</dbReference>
<sequence length="650" mass="72145">MKKSKDDFIYTIEDDQDVVDCDSEKASELNPSFSFGDEDVTKIKDIGWSFGSTSVPETDTLDEIIKRHGGLAKDQSLNERDDNENDAEDFSDSDEEGDKSDASEEGEQQPNNTSANETTEDTIHSENNGFFEDAKTDNTTYKSFAHLSLSRPIQKGIANVGYSQPTPIQSSVIPVALLGKDIVAGAVTGSGKTAAYMIPTLERLVYRPQKVASTRVVILTPTRELALQVHDVGRKLGAFVSNLRFGLAVGGLNLRTQEQDLKTRPDVVVATPGRFIDHVRNSPSFSVDSVEILIVDEADRMLEEGFEAELNEILSLIPTKRQTLLFSATMNSSIKSLIKLSLHKPVRIMIDPPKQAATGLTQEFVRIRKHEESRPAILVSLLRKISRNQRVIVFVARKQMCHHLRIVMGLMGIRVGELHGALTQEQRLESITAFKNLQVPILLCTDLASRGLDIPKIEVVINYELPSTYEVYLHRVGRTARAGRNGTSISLVGDSSSERQVVRSAINSAAEMSSKTQKQKILGRNIDWAEIESIKSDIDSKKEVVDQVVGEEKTAKELALAERDVQKAVNIMQHQNEIKSRPKRTWFDDNSSKSSKKPKSNHQKKKAEVGNASWSYKKTKSDRGVNSKRGSQRAVVKSGAKKAKKMMSSK</sequence>
<dbReference type="PROSITE" id="PS51192">
    <property type="entry name" value="HELICASE_ATP_BIND_1"/>
    <property type="match status" value="1"/>
</dbReference>
<evidence type="ECO:0000256" key="6">
    <source>
        <dbReference type="ARBA" id="ARBA00022806"/>
    </source>
</evidence>
<evidence type="ECO:0000313" key="22">
    <source>
        <dbReference type="Proteomes" id="UP000238350"/>
    </source>
</evidence>
<dbReference type="InterPro" id="IPR027417">
    <property type="entry name" value="P-loop_NTPase"/>
</dbReference>
<dbReference type="SMART" id="SM00487">
    <property type="entry name" value="DEXDc"/>
    <property type="match status" value="1"/>
</dbReference>
<dbReference type="FunFam" id="3.40.50.300:FF:000842">
    <property type="entry name" value="ATP-dependent RNA helicase DRS1"/>
    <property type="match status" value="1"/>
</dbReference>
<keyword evidence="5 16" id="KW-0378">Hydrolase</keyword>
<dbReference type="GO" id="GO:0016787">
    <property type="term" value="F:hydrolase activity"/>
    <property type="evidence" value="ECO:0007669"/>
    <property type="project" value="UniProtKB-KW"/>
</dbReference>
<dbReference type="CDD" id="cd18787">
    <property type="entry name" value="SF2_C_DEAD"/>
    <property type="match status" value="1"/>
</dbReference>
<proteinExistence type="inferred from homology"/>
<feature type="compositionally biased region" description="Basic residues" evidence="17">
    <location>
        <begin position="594"/>
        <end position="605"/>
    </location>
</feature>
<accession>A0A2T0FEM6</accession>
<evidence type="ECO:0000256" key="8">
    <source>
        <dbReference type="ARBA" id="ARBA00022884"/>
    </source>
</evidence>
<dbReference type="Pfam" id="PF00271">
    <property type="entry name" value="Helicase_C"/>
    <property type="match status" value="1"/>
</dbReference>
<evidence type="ECO:0000259" key="19">
    <source>
        <dbReference type="PROSITE" id="PS51194"/>
    </source>
</evidence>
<evidence type="ECO:0000256" key="15">
    <source>
        <dbReference type="PROSITE-ProRule" id="PRU00552"/>
    </source>
</evidence>
<feature type="compositionally biased region" description="Basic residues" evidence="17">
    <location>
        <begin position="639"/>
        <end position="650"/>
    </location>
</feature>
<dbReference type="InterPro" id="IPR000629">
    <property type="entry name" value="RNA-helicase_DEAD-box_CS"/>
</dbReference>
<dbReference type="EMBL" id="NDIQ01000001">
    <property type="protein sequence ID" value="PRT53441.1"/>
    <property type="molecule type" value="Genomic_DNA"/>
</dbReference>
<dbReference type="GO" id="GO:0006364">
    <property type="term" value="P:rRNA processing"/>
    <property type="evidence" value="ECO:0007669"/>
    <property type="project" value="UniProtKB-ARBA"/>
</dbReference>
<evidence type="ECO:0000256" key="7">
    <source>
        <dbReference type="ARBA" id="ARBA00022840"/>
    </source>
</evidence>
<evidence type="ECO:0000256" key="12">
    <source>
        <dbReference type="ARBA" id="ARBA00044078"/>
    </source>
</evidence>
<evidence type="ECO:0000256" key="14">
    <source>
        <dbReference type="ARBA" id="ARBA00047984"/>
    </source>
</evidence>
<evidence type="ECO:0000256" key="13">
    <source>
        <dbReference type="ARBA" id="ARBA00044094"/>
    </source>
</evidence>
<evidence type="ECO:0000256" key="2">
    <source>
        <dbReference type="ARBA" id="ARBA00012552"/>
    </source>
</evidence>
<evidence type="ECO:0000313" key="21">
    <source>
        <dbReference type="EMBL" id="PRT53441.1"/>
    </source>
</evidence>
<dbReference type="AlphaFoldDB" id="A0A2T0FEM6"/>
<dbReference type="InterPro" id="IPR050079">
    <property type="entry name" value="DEAD_box_RNA_helicase"/>
</dbReference>
<dbReference type="STRING" id="45607.A0A2T0FEM6"/>
<evidence type="ECO:0000256" key="3">
    <source>
        <dbReference type="ARBA" id="ARBA00022517"/>
    </source>
</evidence>
<comment type="catalytic activity">
    <reaction evidence="14">
        <text>ATP + H2O = ADP + phosphate + H(+)</text>
        <dbReference type="Rhea" id="RHEA:13065"/>
        <dbReference type="ChEBI" id="CHEBI:15377"/>
        <dbReference type="ChEBI" id="CHEBI:15378"/>
        <dbReference type="ChEBI" id="CHEBI:30616"/>
        <dbReference type="ChEBI" id="CHEBI:43474"/>
        <dbReference type="ChEBI" id="CHEBI:456216"/>
        <dbReference type="EC" id="3.6.4.13"/>
    </reaction>
</comment>
<feature type="short sequence motif" description="Q motif" evidence="15">
    <location>
        <begin position="142"/>
        <end position="170"/>
    </location>
</feature>
<dbReference type="InterPro" id="IPR001650">
    <property type="entry name" value="Helicase_C-like"/>
</dbReference>
<evidence type="ECO:0000256" key="9">
    <source>
        <dbReference type="ARBA" id="ARBA00023242"/>
    </source>
</evidence>
<feature type="compositionally biased region" description="Basic and acidic residues" evidence="17">
    <location>
        <begin position="576"/>
        <end position="591"/>
    </location>
</feature>
<dbReference type="GeneID" id="36514811"/>
<name>A0A2T0FEM6_9ASCO</name>
<feature type="compositionally biased region" description="Acidic residues" evidence="17">
    <location>
        <begin position="81"/>
        <end position="107"/>
    </location>
</feature>
<keyword evidence="8" id="KW-0694">RNA-binding</keyword>
<dbReference type="PANTHER" id="PTHR47959">
    <property type="entry name" value="ATP-DEPENDENT RNA HELICASE RHLE-RELATED"/>
    <property type="match status" value="1"/>
</dbReference>
<evidence type="ECO:0000256" key="17">
    <source>
        <dbReference type="SAM" id="MobiDB-lite"/>
    </source>
</evidence>
<comment type="similarity">
    <text evidence="11">Belongs to the DEAD box helicase family. DDX27/DRS1 subfamily.</text>
</comment>
<evidence type="ECO:0000256" key="4">
    <source>
        <dbReference type="ARBA" id="ARBA00022741"/>
    </source>
</evidence>
<dbReference type="PANTHER" id="PTHR47959:SF1">
    <property type="entry name" value="ATP-DEPENDENT RNA HELICASE DBPA"/>
    <property type="match status" value="1"/>
</dbReference>
<dbReference type="GO" id="GO:0005730">
    <property type="term" value="C:nucleolus"/>
    <property type="evidence" value="ECO:0007669"/>
    <property type="project" value="UniProtKB-SubCell"/>
</dbReference>
<feature type="domain" description="DEAD-box RNA helicase Q" evidence="20">
    <location>
        <begin position="142"/>
        <end position="170"/>
    </location>
</feature>
<evidence type="ECO:0000256" key="1">
    <source>
        <dbReference type="ARBA" id="ARBA00004604"/>
    </source>
</evidence>
<dbReference type="GO" id="GO:0005524">
    <property type="term" value="F:ATP binding"/>
    <property type="evidence" value="ECO:0007669"/>
    <property type="project" value="UniProtKB-KW"/>
</dbReference>
<dbReference type="InterPro" id="IPR011545">
    <property type="entry name" value="DEAD/DEAH_box_helicase_dom"/>
</dbReference>
<keyword evidence="7 16" id="KW-0067">ATP-binding</keyword>
<comment type="caution">
    <text evidence="21">The sequence shown here is derived from an EMBL/GenBank/DDBJ whole genome shotgun (WGS) entry which is preliminary data.</text>
</comment>
<dbReference type="GO" id="GO:0003723">
    <property type="term" value="F:RNA binding"/>
    <property type="evidence" value="ECO:0007669"/>
    <property type="project" value="UniProtKB-KW"/>
</dbReference>
<dbReference type="Proteomes" id="UP000238350">
    <property type="component" value="Unassembled WGS sequence"/>
</dbReference>
<dbReference type="InterPro" id="IPR014001">
    <property type="entry name" value="Helicase_ATP-bd"/>
</dbReference>
<evidence type="ECO:0000259" key="20">
    <source>
        <dbReference type="PROSITE" id="PS51195"/>
    </source>
</evidence>
<feature type="region of interest" description="Disordered" evidence="17">
    <location>
        <begin position="575"/>
        <end position="650"/>
    </location>
</feature>
<dbReference type="GO" id="GO:0005829">
    <property type="term" value="C:cytosol"/>
    <property type="evidence" value="ECO:0007669"/>
    <property type="project" value="TreeGrafter"/>
</dbReference>
<dbReference type="SMART" id="SM00490">
    <property type="entry name" value="HELICc"/>
    <property type="match status" value="1"/>
</dbReference>
<dbReference type="EC" id="3.6.4.13" evidence="2"/>
<dbReference type="CDD" id="cd17947">
    <property type="entry name" value="DEADc_DDX27"/>
    <property type="match status" value="1"/>
</dbReference>
<keyword evidence="22" id="KW-1185">Reference proteome</keyword>